<protein>
    <submittedName>
        <fullName evidence="2">Nucleotidyl transferase AbiEii toxin, Type IV TA system</fullName>
    </submittedName>
</protein>
<gene>
    <name evidence="1" type="ORF">FH5T_05110</name>
    <name evidence="2" type="ORF">SAMN05444285_13627</name>
</gene>
<evidence type="ECO:0000313" key="3">
    <source>
        <dbReference type="Proteomes" id="UP000023772"/>
    </source>
</evidence>
<name>X5DVF7_9BACT</name>
<dbReference type="EMBL" id="FOHT01000036">
    <property type="protein sequence ID" value="SEU03019.1"/>
    <property type="molecule type" value="Genomic_DNA"/>
</dbReference>
<dbReference type="Gene3D" id="3.10.450.620">
    <property type="entry name" value="JHP933, nucleotidyltransferase-like core domain"/>
    <property type="match status" value="1"/>
</dbReference>
<evidence type="ECO:0000313" key="2">
    <source>
        <dbReference type="EMBL" id="SEU03019.1"/>
    </source>
</evidence>
<dbReference type="RefSeq" id="WP_038556387.1">
    <property type="nucleotide sequence ID" value="NZ_FOHT01000036.1"/>
</dbReference>
<dbReference type="STRING" id="1168034.FH5T_05110"/>
<reference evidence="2 4" key="2">
    <citation type="submission" date="2016-10" db="EMBL/GenBank/DDBJ databases">
        <authorList>
            <person name="de Groot N.N."/>
        </authorList>
    </citation>
    <scope>NUCLEOTIDE SEQUENCE [LARGE SCALE GENOMIC DNA]</scope>
    <source>
        <strain evidence="2 4">DSM 25947</strain>
    </source>
</reference>
<reference evidence="1 3" key="1">
    <citation type="submission" date="2014-03" db="EMBL/GenBank/DDBJ databases">
        <title>Complete genome sequence of a deeply braunched marine Bacteroidia bacterium Draconibacterium orientale type strain FH5T.</title>
        <authorList>
            <person name="Li X."/>
            <person name="Wang X."/>
            <person name="Xie Z."/>
            <person name="Du Z."/>
            <person name="Chen G."/>
        </authorList>
    </citation>
    <scope>NUCLEOTIDE SEQUENCE [LARGE SCALE GENOMIC DNA]</scope>
    <source>
        <strain evidence="1 3">FH5</strain>
    </source>
</reference>
<dbReference type="Pfam" id="PF08843">
    <property type="entry name" value="AbiEii"/>
    <property type="match status" value="1"/>
</dbReference>
<dbReference type="EMBL" id="CP007451">
    <property type="protein sequence ID" value="AHW59185.1"/>
    <property type="molecule type" value="Genomic_DNA"/>
</dbReference>
<dbReference type="HOGENOM" id="CLU_074798_0_0_10"/>
<dbReference type="KEGG" id="dori:FH5T_05110"/>
<sequence length="278" mass="32902">MTDIFNQMLSRYSIKTQDDRLNALHETMQQVCLAGLNRAGFFEDAAFYGGTCLRIFHKLPRFSEDMDFSLLKARPDFSIENYFEAIQTEFSAVGRTINIEKKEKKQATAIESAFLKDNTDIVNIRFNTSPTVKIKIEVYKNPPQNFSTEYKLLLLPFSFMTRCYTLPSLFAGKMHALLFRKWRNRVKGRDWYDFEWYIRNNIPLNFEHFKARAIQSEGAEFEDLTHDQLIDLLKNKFTTTKTEQVIEDVRRFVTNPQSMEIWSTEYFSQLLDFLQFEK</sequence>
<dbReference type="AlphaFoldDB" id="X5DVF7"/>
<dbReference type="eggNOG" id="COG2253">
    <property type="taxonomic scope" value="Bacteria"/>
</dbReference>
<dbReference type="Proteomes" id="UP000181981">
    <property type="component" value="Unassembled WGS sequence"/>
</dbReference>
<accession>X5DVF7</accession>
<dbReference type="InterPro" id="IPR014942">
    <property type="entry name" value="AbiEii"/>
</dbReference>
<dbReference type="OrthoDB" id="9780929at2"/>
<dbReference type="GO" id="GO:0016740">
    <property type="term" value="F:transferase activity"/>
    <property type="evidence" value="ECO:0007669"/>
    <property type="project" value="UniProtKB-KW"/>
</dbReference>
<organism evidence="2 4">
    <name type="scientific">Draconibacterium orientale</name>
    <dbReference type="NCBI Taxonomy" id="1168034"/>
    <lineage>
        <taxon>Bacteria</taxon>
        <taxon>Pseudomonadati</taxon>
        <taxon>Bacteroidota</taxon>
        <taxon>Bacteroidia</taxon>
        <taxon>Marinilabiliales</taxon>
        <taxon>Prolixibacteraceae</taxon>
        <taxon>Draconibacterium</taxon>
    </lineage>
</organism>
<proteinExistence type="predicted"/>
<evidence type="ECO:0000313" key="1">
    <source>
        <dbReference type="EMBL" id="AHW59185.1"/>
    </source>
</evidence>
<evidence type="ECO:0000313" key="4">
    <source>
        <dbReference type="Proteomes" id="UP000181981"/>
    </source>
</evidence>
<keyword evidence="3" id="KW-1185">Reference proteome</keyword>
<keyword evidence="2" id="KW-0808">Transferase</keyword>
<dbReference type="Proteomes" id="UP000023772">
    <property type="component" value="Chromosome"/>
</dbReference>